<evidence type="ECO:0000256" key="1">
    <source>
        <dbReference type="SAM" id="MobiDB-lite"/>
    </source>
</evidence>
<protein>
    <submittedName>
        <fullName evidence="2">Uncharacterized protein</fullName>
    </submittedName>
</protein>
<organism evidence="2 3">
    <name type="scientific">Musa troglodytarum</name>
    <name type="common">fe'i banana</name>
    <dbReference type="NCBI Taxonomy" id="320322"/>
    <lineage>
        <taxon>Eukaryota</taxon>
        <taxon>Viridiplantae</taxon>
        <taxon>Streptophyta</taxon>
        <taxon>Embryophyta</taxon>
        <taxon>Tracheophyta</taxon>
        <taxon>Spermatophyta</taxon>
        <taxon>Magnoliopsida</taxon>
        <taxon>Liliopsida</taxon>
        <taxon>Zingiberales</taxon>
        <taxon>Musaceae</taxon>
        <taxon>Musa</taxon>
    </lineage>
</organism>
<dbReference type="PANTHER" id="PTHR35324">
    <property type="entry name" value="BNAA08G03750D PROTEIN"/>
    <property type="match status" value="1"/>
</dbReference>
<name>A0A9E7FWH4_9LILI</name>
<reference evidence="2" key="1">
    <citation type="submission" date="2022-05" db="EMBL/GenBank/DDBJ databases">
        <title>The Musa troglodytarum L. genome provides insights into the mechanism of non-climacteric behaviour and enrichment of carotenoids.</title>
        <authorList>
            <person name="Wang J."/>
        </authorList>
    </citation>
    <scope>NUCLEOTIDE SEQUENCE</scope>
    <source>
        <tissue evidence="2">Leaf</tissue>
    </source>
</reference>
<dbReference type="AlphaFoldDB" id="A0A9E7FWH4"/>
<feature type="region of interest" description="Disordered" evidence="1">
    <location>
        <begin position="86"/>
        <end position="106"/>
    </location>
</feature>
<proteinExistence type="predicted"/>
<sequence length="106" mass="11519">MAFLISQKPPSSSSSSSLTSTYGDENQLPAGGSPVTSCLYLKPDSEGSCGAAERKPLDRDVVLRRIRHRKRVNQIRTALHSLRELEPGVGKDGEPHAWLDDAFSSP</sequence>
<dbReference type="PANTHER" id="PTHR35324:SF4">
    <property type="entry name" value="EXPRESSED PROTEIN"/>
    <property type="match status" value="1"/>
</dbReference>
<gene>
    <name evidence="2" type="ORF">MUK42_33389</name>
</gene>
<dbReference type="Proteomes" id="UP001055439">
    <property type="component" value="Chromosome 5"/>
</dbReference>
<keyword evidence="3" id="KW-1185">Reference proteome</keyword>
<dbReference type="OrthoDB" id="749289at2759"/>
<evidence type="ECO:0000313" key="3">
    <source>
        <dbReference type="Proteomes" id="UP001055439"/>
    </source>
</evidence>
<dbReference type="EMBL" id="CP097507">
    <property type="protein sequence ID" value="URE03210.1"/>
    <property type="molecule type" value="Genomic_DNA"/>
</dbReference>
<accession>A0A9E7FWH4</accession>
<feature type="compositionally biased region" description="Basic and acidic residues" evidence="1">
    <location>
        <begin position="86"/>
        <end position="99"/>
    </location>
</feature>
<feature type="region of interest" description="Disordered" evidence="1">
    <location>
        <begin position="1"/>
        <end position="35"/>
    </location>
</feature>
<evidence type="ECO:0000313" key="2">
    <source>
        <dbReference type="EMBL" id="URE03210.1"/>
    </source>
</evidence>